<accession>D6ZES4</accession>
<evidence type="ECO:0000313" key="4">
    <source>
        <dbReference type="Proteomes" id="UP000002247"/>
    </source>
</evidence>
<reference evidence="3 4" key="1">
    <citation type="journal article" date="2010" name="Stand. Genomic Sci.">
        <title>Complete genome sequence of Segniliparus rotundus type strain (CDC 1076).</title>
        <authorList>
            <person name="Sikorski J."/>
            <person name="Lapidus A."/>
            <person name="Copeland A."/>
            <person name="Misra M."/>
            <person name="Glavina Del Rio T."/>
            <person name="Nolan M."/>
            <person name="Lucas S."/>
            <person name="Chen F."/>
            <person name="Tice H."/>
            <person name="Cheng J.F."/>
            <person name="Jando M."/>
            <person name="Schneider S."/>
            <person name="Bruce D."/>
            <person name="Goodwin L."/>
            <person name="Pitluck S."/>
            <person name="Liolios K."/>
            <person name="Mikhailova N."/>
            <person name="Pati A."/>
            <person name="Ivanova N."/>
            <person name="Mavromatis K."/>
            <person name="Chen A."/>
            <person name="Palaniappan K."/>
            <person name="Chertkov O."/>
            <person name="Land M."/>
            <person name="Hauser L."/>
            <person name="Chang Y.J."/>
            <person name="Jeffries C.D."/>
            <person name="Brettin T."/>
            <person name="Detter J.C."/>
            <person name="Han C."/>
            <person name="Rohde M."/>
            <person name="Goker M."/>
            <person name="Bristow J."/>
            <person name="Eisen J.A."/>
            <person name="Markowitz V."/>
            <person name="Hugenholtz P."/>
            <person name="Kyrpides N.C."/>
            <person name="Klenk H.P."/>
        </authorList>
    </citation>
    <scope>NUCLEOTIDE SEQUENCE [LARGE SCALE GENOMIC DNA]</scope>
    <source>
        <strain evidence="4">ATCC BAA-972 / CDC 1076 / CIP 108378 / DSM 44985 / JCM 13578</strain>
    </source>
</reference>
<keyword evidence="4" id="KW-1185">Reference proteome</keyword>
<dbReference type="HOGENOM" id="CLU_1814472_0_0_11"/>
<evidence type="ECO:0000256" key="2">
    <source>
        <dbReference type="SAM" id="SignalP"/>
    </source>
</evidence>
<dbReference type="Gene3D" id="2.60.40.2880">
    <property type="entry name" value="MmpS1-5, C-terminal soluble domain"/>
    <property type="match status" value="1"/>
</dbReference>
<dbReference type="Proteomes" id="UP000002247">
    <property type="component" value="Chromosome"/>
</dbReference>
<proteinExistence type="predicted"/>
<evidence type="ECO:0000313" key="3">
    <source>
        <dbReference type="EMBL" id="ADG97448.1"/>
    </source>
</evidence>
<evidence type="ECO:0000256" key="1">
    <source>
        <dbReference type="SAM" id="MobiDB-lite"/>
    </source>
</evidence>
<feature type="chain" id="PRO_5003091889" description="Ig-like domain-containing protein" evidence="2">
    <location>
        <begin position="30"/>
        <end position="142"/>
    </location>
</feature>
<sequence>MRNFFTRSTAALAALAAGLSSAAAPPAGAEPQFHKIVYRVFGPQTTFIPFGPGPGTLANVSYRTPNIEIHDKLVPLPWNLVFQVQGGEAELASQLRLSLTRPESEQGDGNYACEISVDGEVRSREDGDPQDGGPLQCSLSDS</sequence>
<gene>
    <name evidence="3" type="ordered locus">Srot_0975</name>
</gene>
<name>D6ZES4_SEGRD</name>
<keyword evidence="2" id="KW-0732">Signal</keyword>
<evidence type="ECO:0008006" key="5">
    <source>
        <dbReference type="Google" id="ProtNLM"/>
    </source>
</evidence>
<feature type="signal peptide" evidence="2">
    <location>
        <begin position="1"/>
        <end position="29"/>
    </location>
</feature>
<protein>
    <recommendedName>
        <fullName evidence="5">Ig-like domain-containing protein</fullName>
    </recommendedName>
</protein>
<dbReference type="AlphaFoldDB" id="D6ZES4"/>
<dbReference type="EMBL" id="CP001958">
    <property type="protein sequence ID" value="ADG97448.1"/>
    <property type="molecule type" value="Genomic_DNA"/>
</dbReference>
<dbReference type="RefSeq" id="WP_013137904.1">
    <property type="nucleotide sequence ID" value="NC_014168.1"/>
</dbReference>
<dbReference type="STRING" id="640132.Srot_0975"/>
<organism evidence="3 4">
    <name type="scientific">Segniliparus rotundus (strain ATCC BAA-972 / CDC 1076 / CIP 108378 / DSM 44985 / JCM 13578)</name>
    <dbReference type="NCBI Taxonomy" id="640132"/>
    <lineage>
        <taxon>Bacteria</taxon>
        <taxon>Bacillati</taxon>
        <taxon>Actinomycetota</taxon>
        <taxon>Actinomycetes</taxon>
        <taxon>Mycobacteriales</taxon>
        <taxon>Segniliparaceae</taxon>
        <taxon>Segniliparus</taxon>
    </lineage>
</organism>
<dbReference type="InterPro" id="IPR038468">
    <property type="entry name" value="MmpS_C"/>
</dbReference>
<feature type="region of interest" description="Disordered" evidence="1">
    <location>
        <begin position="120"/>
        <end position="142"/>
    </location>
</feature>
<dbReference type="KEGG" id="srt:Srot_0975"/>